<dbReference type="Proteomes" id="UP000323632">
    <property type="component" value="Unassembled WGS sequence"/>
</dbReference>
<dbReference type="Pfam" id="PF13585">
    <property type="entry name" value="CHU_C"/>
    <property type="match status" value="1"/>
</dbReference>
<dbReference type="Gene3D" id="2.60.40.10">
    <property type="entry name" value="Immunoglobulins"/>
    <property type="match status" value="1"/>
</dbReference>
<comment type="caution">
    <text evidence="3">The sequence shown here is derived from an EMBL/GenBank/DDBJ whole genome shotgun (WGS) entry which is preliminary data.</text>
</comment>
<dbReference type="Pfam" id="PF18911">
    <property type="entry name" value="PKD_4"/>
    <property type="match status" value="1"/>
</dbReference>
<dbReference type="InterPro" id="IPR000601">
    <property type="entry name" value="PKD_dom"/>
</dbReference>
<feature type="domain" description="PKD" evidence="2">
    <location>
        <begin position="766"/>
        <end position="804"/>
    </location>
</feature>
<organism evidence="3 4">
    <name type="scientific">Taibaiella lutea</name>
    <dbReference type="NCBI Taxonomy" id="2608001"/>
    <lineage>
        <taxon>Bacteria</taxon>
        <taxon>Pseudomonadati</taxon>
        <taxon>Bacteroidota</taxon>
        <taxon>Chitinophagia</taxon>
        <taxon>Chitinophagales</taxon>
        <taxon>Chitinophagaceae</taxon>
        <taxon>Taibaiella</taxon>
    </lineage>
</organism>
<evidence type="ECO:0000313" key="4">
    <source>
        <dbReference type="Proteomes" id="UP000323632"/>
    </source>
</evidence>
<dbReference type="PANTHER" id="PTHR35580:SF1">
    <property type="entry name" value="PHYTASE-LIKE DOMAIN-CONTAINING PROTEIN"/>
    <property type="match status" value="1"/>
</dbReference>
<dbReference type="SUPFAM" id="SSF101898">
    <property type="entry name" value="NHL repeat"/>
    <property type="match status" value="1"/>
</dbReference>
<protein>
    <submittedName>
        <fullName evidence="3">T9SS type B sorting domain-containing protein</fullName>
    </submittedName>
</protein>
<proteinExistence type="predicted"/>
<dbReference type="PANTHER" id="PTHR35580">
    <property type="entry name" value="CELL SURFACE GLYCOPROTEIN (S-LAYER PROTEIN)-LIKE PROTEIN"/>
    <property type="match status" value="1"/>
</dbReference>
<dbReference type="EMBL" id="VWSH01000003">
    <property type="protein sequence ID" value="KAA5533563.1"/>
    <property type="molecule type" value="Genomic_DNA"/>
</dbReference>
<sequence>MKLILKTILLLLLFASVASGSPIQFIPNKDQWNAPFAFKATIRSGYTVFFEKNAMTFLLSDYSQVEDRHHKQPAVITPASLWKDETGENETSAHNAGMVNNHAYRITFLNAVTTEITGENASPYYHNYFLGNDRNRWKGHVNVFGGLRYRQIYPGIDLSYQSNKDNNVKYEFIVAPHASPESIQMRYTGADLSIAGNGNLVIKTSLGDVVEHAPYSFQIIGGEKVTVPSHFEIDNGVVSFAFSQGYDQARELVIDPIVEYQTFSGATDEVNAQGSSYGPNGNMYALVTAFNNQWPATLGAFQTAFAGDMDIAMNVYTPDGSGLMYSSYVGGAGAEEPTSVSVNKLGQAVIVGYTSSSDFPTTAGCLQTLQRGNDGVAAVLSNDGAMLLSGSYYGSKSGDDLIQDVVWANDNEFYIYGKCGGNTPPPNKLPFAMPANAFKPNNTGRYGSFVLKLNREQTQLLAGTYIGHSPSGKYEPLVLRLNEYTGEILIGGWSTNNANYPTTANAFQQPNTTYERYGTISKFDADLTTLEASSCLHTVVSGLDVDPDGNIYALGQTGANDLVTPSPGVYSENDPVWSFTFLAKMNSDLSAALVQTNLPPNLISDRYAFERSNCGHFYMYYTCTDPNVGTSPPYGVPFTPNTLAGGATNNTNGYYLMELNKDFQLVFASWLGFGTLPGGGQTSHWHGGTQDIDPEGRLYVNQCFRAGMGTAGAWSPSSQNGGAWDAASTVVDMEMLRDTLEISLAALPDSFLCIGDAFQFNGTLSDPADFTLSFGDGSPNETLNLNPAYTYAAPGVYNVILEATPVDGCDFSTVRDSITVSVLEPEVVTVYPQDTVACNAGPVEVTVQGGATYAWMPAALVDNPTASMVRVTNNGETNLTVNITDSHKCKHTKSVHIGKYSVFAEAGPDQIIILGKKESAMLDGSESIGADIHWDANPTLNSTTSLTPVATPKKTTWYYINAEDHTCISRDSAKVTIAHFGAPNAFSPNGDGLNDVFNLNTNDERFFIIAFSIYNRYGEKVFNTIKNEGWNGTFNGRPCDGGVYYYYATVTIEDVRYELKGDITLIR</sequence>
<feature type="chain" id="PRO_5024299502" evidence="1">
    <location>
        <begin position="21"/>
        <end position="1067"/>
    </location>
</feature>
<evidence type="ECO:0000313" key="3">
    <source>
        <dbReference type="EMBL" id="KAA5533563.1"/>
    </source>
</evidence>
<dbReference type="Pfam" id="PF25778">
    <property type="entry name" value="DUF7948"/>
    <property type="match status" value="1"/>
</dbReference>
<dbReference type="CDD" id="cd00146">
    <property type="entry name" value="PKD"/>
    <property type="match status" value="1"/>
</dbReference>
<name>A0A5M6CF07_9BACT</name>
<dbReference type="InterPro" id="IPR013783">
    <property type="entry name" value="Ig-like_fold"/>
</dbReference>
<dbReference type="InterPro" id="IPR035986">
    <property type="entry name" value="PKD_dom_sf"/>
</dbReference>
<dbReference type="NCBIfam" id="TIGR04131">
    <property type="entry name" value="Bac_Flav_CTERM"/>
    <property type="match status" value="1"/>
</dbReference>
<dbReference type="RefSeq" id="WP_150033310.1">
    <property type="nucleotide sequence ID" value="NZ_VWSH01000003.1"/>
</dbReference>
<keyword evidence="1" id="KW-0732">Signal</keyword>
<accession>A0A5M6CF07</accession>
<dbReference type="InterPro" id="IPR052918">
    <property type="entry name" value="Motility_Chemotaxis_Reg"/>
</dbReference>
<dbReference type="InterPro" id="IPR026341">
    <property type="entry name" value="T9SS_type_B"/>
</dbReference>
<evidence type="ECO:0000259" key="2">
    <source>
        <dbReference type="PROSITE" id="PS50093"/>
    </source>
</evidence>
<evidence type="ECO:0000256" key="1">
    <source>
        <dbReference type="SAM" id="SignalP"/>
    </source>
</evidence>
<keyword evidence="4" id="KW-1185">Reference proteome</keyword>
<dbReference type="SUPFAM" id="SSF49299">
    <property type="entry name" value="PKD domain"/>
    <property type="match status" value="1"/>
</dbReference>
<feature type="signal peptide" evidence="1">
    <location>
        <begin position="1"/>
        <end position="20"/>
    </location>
</feature>
<dbReference type="PROSITE" id="PS50093">
    <property type="entry name" value="PKD"/>
    <property type="match status" value="1"/>
</dbReference>
<dbReference type="AlphaFoldDB" id="A0A5M6CF07"/>
<reference evidence="3 4" key="1">
    <citation type="submission" date="2019-09" db="EMBL/GenBank/DDBJ databases">
        <title>Genome sequence and assembly of Taibaiella sp.</title>
        <authorList>
            <person name="Chhetri G."/>
        </authorList>
    </citation>
    <scope>NUCLEOTIDE SEQUENCE [LARGE SCALE GENOMIC DNA]</scope>
    <source>
        <strain evidence="3 4">KVB11</strain>
    </source>
</reference>
<dbReference type="InterPro" id="IPR057708">
    <property type="entry name" value="DUF7948"/>
</dbReference>
<gene>
    <name evidence="3" type="ORF">F0919_13570</name>
</gene>